<dbReference type="InterPro" id="IPR012674">
    <property type="entry name" value="Calycin"/>
</dbReference>
<dbReference type="Proteomes" id="UP000472267">
    <property type="component" value="Chromosome 6"/>
</dbReference>
<evidence type="ECO:0000256" key="4">
    <source>
        <dbReference type="ARBA" id="ARBA00023180"/>
    </source>
</evidence>
<proteinExistence type="predicted"/>
<dbReference type="Gene3D" id="2.40.128.20">
    <property type="match status" value="1"/>
</dbReference>
<keyword evidence="4" id="KW-0325">Glycoprotein</keyword>
<dbReference type="PANTHER" id="PTHR11967">
    <property type="entry name" value="ALPHA-1-ACID GLYCOPROTEIN"/>
    <property type="match status" value="1"/>
</dbReference>
<keyword evidence="7" id="KW-1185">Reference proteome</keyword>
<dbReference type="AlphaFoldDB" id="A0A672GCE4"/>
<protein>
    <recommendedName>
        <fullName evidence="8">Lipocalin/cytosolic fatty-acid binding domain-containing protein</fullName>
    </recommendedName>
</protein>
<evidence type="ECO:0000313" key="6">
    <source>
        <dbReference type="Ensembl" id="ENSSFAP00005016508.1"/>
    </source>
</evidence>
<dbReference type="Ensembl" id="ENSSFAT00005017158.1">
    <property type="protein sequence ID" value="ENSSFAP00005016508.1"/>
    <property type="gene ID" value="ENSSFAG00005008758.1"/>
</dbReference>
<name>A0A672GCE4_SALFA</name>
<evidence type="ECO:0000256" key="1">
    <source>
        <dbReference type="ARBA" id="ARBA00004613"/>
    </source>
</evidence>
<sequence>MLAVYLTTLLCCLAVSHSAPTCEDLLQPLDQVDFQHFQGSWPLIAGAFSNQTDVDFFNSRESTTISFGEPNNSSEILFTLAFNINGSCQSVSDNATVEGGSFVLGRMNKRGTFYNTSSDDSILIDFDNASETNRRLYLFSKKREVENEGLQLLSAQAACLKLELPLQRDPTKASSRKSTEENHMLIPHTSFMTKVVH</sequence>
<dbReference type="GO" id="GO:0005576">
    <property type="term" value="C:extracellular region"/>
    <property type="evidence" value="ECO:0007669"/>
    <property type="project" value="UniProtKB-SubCell"/>
</dbReference>
<organism evidence="6 7">
    <name type="scientific">Salarias fasciatus</name>
    <name type="common">Jewelled blenny</name>
    <name type="synonym">Blennius fasciatus</name>
    <dbReference type="NCBI Taxonomy" id="181472"/>
    <lineage>
        <taxon>Eukaryota</taxon>
        <taxon>Metazoa</taxon>
        <taxon>Chordata</taxon>
        <taxon>Craniata</taxon>
        <taxon>Vertebrata</taxon>
        <taxon>Euteleostomi</taxon>
        <taxon>Actinopterygii</taxon>
        <taxon>Neopterygii</taxon>
        <taxon>Teleostei</taxon>
        <taxon>Neoteleostei</taxon>
        <taxon>Acanthomorphata</taxon>
        <taxon>Ovalentaria</taxon>
        <taxon>Blenniimorphae</taxon>
        <taxon>Blenniiformes</taxon>
        <taxon>Blennioidei</taxon>
        <taxon>Blenniidae</taxon>
        <taxon>Salariinae</taxon>
        <taxon>Salarias</taxon>
    </lineage>
</organism>
<comment type="subcellular location">
    <subcellularLocation>
        <location evidence="1">Secreted</location>
    </subcellularLocation>
</comment>
<evidence type="ECO:0008006" key="8">
    <source>
        <dbReference type="Google" id="ProtNLM"/>
    </source>
</evidence>
<evidence type="ECO:0000256" key="3">
    <source>
        <dbReference type="ARBA" id="ARBA00022729"/>
    </source>
</evidence>
<feature type="signal peptide" evidence="5">
    <location>
        <begin position="1"/>
        <end position="18"/>
    </location>
</feature>
<dbReference type="InParanoid" id="A0A672GCE4"/>
<dbReference type="SUPFAM" id="SSF50814">
    <property type="entry name" value="Lipocalins"/>
    <property type="match status" value="1"/>
</dbReference>
<reference evidence="6" key="1">
    <citation type="submission" date="2019-06" db="EMBL/GenBank/DDBJ databases">
        <authorList>
            <consortium name="Wellcome Sanger Institute Data Sharing"/>
        </authorList>
    </citation>
    <scope>NUCLEOTIDE SEQUENCE [LARGE SCALE GENOMIC DNA]</scope>
</reference>
<evidence type="ECO:0000256" key="2">
    <source>
        <dbReference type="ARBA" id="ARBA00022525"/>
    </source>
</evidence>
<accession>A0A672GCE4</accession>
<keyword evidence="3 5" id="KW-0732">Signal</keyword>
<reference evidence="6" key="3">
    <citation type="submission" date="2025-09" db="UniProtKB">
        <authorList>
            <consortium name="Ensembl"/>
        </authorList>
    </citation>
    <scope>IDENTIFICATION</scope>
</reference>
<keyword evidence="2" id="KW-0964">Secreted</keyword>
<feature type="chain" id="PRO_5025479652" description="Lipocalin/cytosolic fatty-acid binding domain-containing protein" evidence="5">
    <location>
        <begin position="19"/>
        <end position="197"/>
    </location>
</feature>
<reference evidence="6" key="2">
    <citation type="submission" date="2025-08" db="UniProtKB">
        <authorList>
            <consortium name="Ensembl"/>
        </authorList>
    </citation>
    <scope>IDENTIFICATION</scope>
</reference>
<evidence type="ECO:0000313" key="7">
    <source>
        <dbReference type="Proteomes" id="UP000472267"/>
    </source>
</evidence>
<dbReference type="PANTHER" id="PTHR11967:SF2">
    <property type="entry name" value="ALPHA-1-ACID GLYCOPROTEIN 1"/>
    <property type="match status" value="1"/>
</dbReference>
<evidence type="ECO:0000256" key="5">
    <source>
        <dbReference type="SAM" id="SignalP"/>
    </source>
</evidence>